<accession>A0A133VQ00</accession>
<protein>
    <recommendedName>
        <fullName evidence="3">Fibronectin type-III domain-containing protein</fullName>
    </recommendedName>
</protein>
<proteinExistence type="predicted"/>
<keyword evidence="2" id="KW-1185">Reference proteome</keyword>
<dbReference type="Proteomes" id="UP000070175">
    <property type="component" value="Unassembled WGS sequence"/>
</dbReference>
<dbReference type="AlphaFoldDB" id="A0A133VQ00"/>
<dbReference type="InterPro" id="IPR036116">
    <property type="entry name" value="FN3_sf"/>
</dbReference>
<dbReference type="EMBL" id="LHYJ01000011">
    <property type="protein sequence ID" value="KXB08525.1"/>
    <property type="molecule type" value="Genomic_DNA"/>
</dbReference>
<dbReference type="Gene3D" id="2.60.40.10">
    <property type="entry name" value="Immunoglobulins"/>
    <property type="match status" value="1"/>
</dbReference>
<sequence>MNTLKPTFKATYTCSNLNNLAKAVEIILENESGAQVWNQVKELDPIIEPLESAEVEYEDEPLSPGFSYTWKVRFKNEAGWGPWARSHFKIGEHLSINANAKDIKIDAGTILEL</sequence>
<dbReference type="SUPFAM" id="SSF49265">
    <property type="entry name" value="Fibronectin type III"/>
    <property type="match status" value="1"/>
</dbReference>
<evidence type="ECO:0000313" key="1">
    <source>
        <dbReference type="EMBL" id="KXB08525.1"/>
    </source>
</evidence>
<comment type="caution">
    <text evidence="1">The sequence shown here is derived from an EMBL/GenBank/DDBJ whole genome shotgun (WGS) entry which is preliminary data.</text>
</comment>
<evidence type="ECO:0000313" key="2">
    <source>
        <dbReference type="Proteomes" id="UP000070175"/>
    </source>
</evidence>
<reference evidence="1 2" key="1">
    <citation type="journal article" date="2016" name="Sci. Rep.">
        <title>Metabolic traits of an uncultured archaeal lineage -MSBL1- from brine pools of the Red Sea.</title>
        <authorList>
            <person name="Mwirichia R."/>
            <person name="Alam I."/>
            <person name="Rashid M."/>
            <person name="Vinu M."/>
            <person name="Ba-Alawi W."/>
            <person name="Anthony Kamau A."/>
            <person name="Kamanda Ngugi D."/>
            <person name="Goker M."/>
            <person name="Klenk H.P."/>
            <person name="Bajic V."/>
            <person name="Stingl U."/>
        </authorList>
    </citation>
    <scope>NUCLEOTIDE SEQUENCE [LARGE SCALE GENOMIC DNA]</scope>
    <source>
        <strain evidence="1">SCGC-AAA382N08</strain>
    </source>
</reference>
<name>A0A133VQ00_9EURY</name>
<dbReference type="Pfam" id="PF25788">
    <property type="entry name" value="Ig_Rha78A_N"/>
    <property type="match status" value="1"/>
</dbReference>
<dbReference type="InterPro" id="IPR013783">
    <property type="entry name" value="Ig-like_fold"/>
</dbReference>
<organism evidence="1 2">
    <name type="scientific">candidate division MSBL1 archaeon SCGC-AAA382N08</name>
    <dbReference type="NCBI Taxonomy" id="1698285"/>
    <lineage>
        <taxon>Archaea</taxon>
        <taxon>Methanobacteriati</taxon>
        <taxon>Methanobacteriota</taxon>
        <taxon>candidate division MSBL1</taxon>
    </lineage>
</organism>
<gene>
    <name evidence="1" type="ORF">AKJ56_01045</name>
</gene>
<evidence type="ECO:0008006" key="3">
    <source>
        <dbReference type="Google" id="ProtNLM"/>
    </source>
</evidence>